<dbReference type="InterPro" id="IPR036388">
    <property type="entry name" value="WH-like_DNA-bd_sf"/>
</dbReference>
<accession>A0ABU4MQE3</accession>
<dbReference type="InterPro" id="IPR051797">
    <property type="entry name" value="TrmB-like"/>
</dbReference>
<protein>
    <submittedName>
        <fullName evidence="2">Helix-turn-helix domain-containing protein</fullName>
    </submittedName>
</protein>
<gene>
    <name evidence="2" type="ORF">PV383_21175</name>
</gene>
<dbReference type="PROSITE" id="PS50043">
    <property type="entry name" value="HTH_LUXR_2"/>
    <property type="match status" value="1"/>
</dbReference>
<sequence length="330" mass="36237">MLDVFGIDARTESVYRGMLAHPESGVTGLSHALGLSREEIRAALDRLSEMALIRPSAEDPQRMHALNPQLGMEMLIARQQAELAVQQQRVEEGRAAAARILSEFALDDSATVKGDAEHVEGLDNIRDHLAAMNNEVEDEFLTFAPGGAQTEENMRNSRPLNRRLLDRGVRMRTVYLDSIRNDSASVAHAEWLTSYGAQVRTAPSLPNRMIIWDRRVALIAANSDDTGAGVTIHRAQGTVAALAALFENVWRTAEPFGVEGQQREPDGLSAQQLEALRLLALGHTDEMVAKRLGVSARTARRIATALMEHFDSRSRFQAGVRAAQLGFIQG</sequence>
<comment type="caution">
    <text evidence="2">The sequence shown here is derived from an EMBL/GenBank/DDBJ whole genome shotgun (WGS) entry which is preliminary data.</text>
</comment>
<dbReference type="Proteomes" id="UP001282474">
    <property type="component" value="Unassembled WGS sequence"/>
</dbReference>
<name>A0ABU4MQE3_9ACTN</name>
<dbReference type="InterPro" id="IPR016032">
    <property type="entry name" value="Sig_transdc_resp-reg_C-effctor"/>
</dbReference>
<evidence type="ECO:0000313" key="3">
    <source>
        <dbReference type="Proteomes" id="UP001282474"/>
    </source>
</evidence>
<reference evidence="2 3" key="1">
    <citation type="journal article" date="2023" name="Microb. Genom.">
        <title>Mesoterricola silvestris gen. nov., sp. nov., Mesoterricola sediminis sp. nov., Geothrix oryzae sp. nov., Geothrix edaphica sp. nov., Geothrix rubra sp. nov., and Geothrix limicola sp. nov., six novel members of Acidobacteriota isolated from soils.</title>
        <authorList>
            <person name="Weisberg A.J."/>
            <person name="Pearce E."/>
            <person name="Kramer C.G."/>
            <person name="Chang J.H."/>
            <person name="Clarke C.R."/>
        </authorList>
    </citation>
    <scope>NUCLEOTIDE SEQUENCE [LARGE SCALE GENOMIC DNA]</scope>
    <source>
        <strain evidence="2 3">NE20-4-1</strain>
    </source>
</reference>
<dbReference type="SUPFAM" id="SSF46894">
    <property type="entry name" value="C-terminal effector domain of the bipartite response regulators"/>
    <property type="match status" value="1"/>
</dbReference>
<dbReference type="InterPro" id="IPR000792">
    <property type="entry name" value="Tscrpt_reg_LuxR_C"/>
</dbReference>
<evidence type="ECO:0000313" key="2">
    <source>
        <dbReference type="EMBL" id="MDX3039669.1"/>
    </source>
</evidence>
<dbReference type="PANTHER" id="PTHR34293">
    <property type="entry name" value="HTH-TYPE TRANSCRIPTIONAL REGULATOR TRMBL2"/>
    <property type="match status" value="1"/>
</dbReference>
<dbReference type="EMBL" id="JARAWJ010000015">
    <property type="protein sequence ID" value="MDX3039669.1"/>
    <property type="molecule type" value="Genomic_DNA"/>
</dbReference>
<dbReference type="SMART" id="SM00421">
    <property type="entry name" value="HTH_LUXR"/>
    <property type="match status" value="1"/>
</dbReference>
<organism evidence="2 3">
    <name type="scientific">Streptomyces caniscabiei</name>
    <dbReference type="NCBI Taxonomy" id="2746961"/>
    <lineage>
        <taxon>Bacteria</taxon>
        <taxon>Bacillati</taxon>
        <taxon>Actinomycetota</taxon>
        <taxon>Actinomycetes</taxon>
        <taxon>Kitasatosporales</taxon>
        <taxon>Streptomycetaceae</taxon>
        <taxon>Streptomyces</taxon>
    </lineage>
</organism>
<feature type="domain" description="HTH luxR-type" evidence="1">
    <location>
        <begin position="261"/>
        <end position="326"/>
    </location>
</feature>
<evidence type="ECO:0000259" key="1">
    <source>
        <dbReference type="PROSITE" id="PS50043"/>
    </source>
</evidence>
<proteinExistence type="predicted"/>
<dbReference type="Gene3D" id="1.10.10.10">
    <property type="entry name" value="Winged helix-like DNA-binding domain superfamily/Winged helix DNA-binding domain"/>
    <property type="match status" value="2"/>
</dbReference>
<dbReference type="PANTHER" id="PTHR34293:SF1">
    <property type="entry name" value="HTH-TYPE TRANSCRIPTIONAL REGULATOR TRMBL2"/>
    <property type="match status" value="1"/>
</dbReference>
<keyword evidence="3" id="KW-1185">Reference proteome</keyword>